<accession>A0A2T0X132</accession>
<gene>
    <name evidence="6" type="ORF">BCF33_1413</name>
</gene>
<dbReference type="AlphaFoldDB" id="A0A2T0X132"/>
<keyword evidence="7" id="KW-1185">Reference proteome</keyword>
<evidence type="ECO:0000313" key="7">
    <source>
        <dbReference type="Proteomes" id="UP000238801"/>
    </source>
</evidence>
<comment type="caution">
    <text evidence="6">The sequence shown here is derived from an EMBL/GenBank/DDBJ whole genome shotgun (WGS) entry which is preliminary data.</text>
</comment>
<dbReference type="RefSeq" id="WP_106160254.1">
    <property type="nucleotide sequence ID" value="NZ_PVTT01000002.1"/>
</dbReference>
<evidence type="ECO:0000256" key="4">
    <source>
        <dbReference type="ARBA" id="ARBA00023136"/>
    </source>
</evidence>
<dbReference type="Pfam" id="PF07264">
    <property type="entry name" value="EI24"/>
    <property type="match status" value="1"/>
</dbReference>
<evidence type="ECO:0000256" key="5">
    <source>
        <dbReference type="SAM" id="Phobius"/>
    </source>
</evidence>
<evidence type="ECO:0000256" key="1">
    <source>
        <dbReference type="ARBA" id="ARBA00004141"/>
    </source>
</evidence>
<name>A0A2T0X132_9RHOB</name>
<dbReference type="OrthoDB" id="5421146at2"/>
<keyword evidence="2 5" id="KW-0812">Transmembrane</keyword>
<sequence>MILADALRALAQLSDPRFVRVFLLGLGLTLGLFLGSYAGGFALLRWLLPDDASLPLIGEVAWLDEAGAGLGVVALLVASVFLMVPVASVFTGLFLDRVADAVEARHYPRAGSPRHQPVVQQIGESLGFLGILVAANALALLAYLLLAPLAPAIFYALNGFLLGREYFQLTALRHVPPGEAARLRRRHLPQIWALGALMAVPLTVPLVNLAVPILGAAAFTHLFHRVRPSQADARAAPPA</sequence>
<evidence type="ECO:0000313" key="6">
    <source>
        <dbReference type="EMBL" id="PRY92564.1"/>
    </source>
</evidence>
<keyword evidence="4 5" id="KW-0472">Membrane</keyword>
<reference evidence="6 7" key="1">
    <citation type="submission" date="2018-03" db="EMBL/GenBank/DDBJ databases">
        <title>Genomic Encyclopedia of Archaeal and Bacterial Type Strains, Phase II (KMG-II): from individual species to whole genera.</title>
        <authorList>
            <person name="Goeker M."/>
        </authorList>
    </citation>
    <scope>NUCLEOTIDE SEQUENCE [LARGE SCALE GENOMIC DNA]</scope>
    <source>
        <strain evidence="6 7">DSM 29318</strain>
    </source>
</reference>
<protein>
    <submittedName>
        <fullName evidence="6">Uncharacterized protein involved in cysteine biosynthesis</fullName>
    </submittedName>
</protein>
<evidence type="ECO:0000256" key="3">
    <source>
        <dbReference type="ARBA" id="ARBA00022989"/>
    </source>
</evidence>
<evidence type="ECO:0000256" key="2">
    <source>
        <dbReference type="ARBA" id="ARBA00022692"/>
    </source>
</evidence>
<feature type="transmembrane region" description="Helical" evidence="5">
    <location>
        <begin position="21"/>
        <end position="48"/>
    </location>
</feature>
<comment type="subcellular location">
    <subcellularLocation>
        <location evidence="1">Membrane</location>
        <topology evidence="1">Multi-pass membrane protein</topology>
    </subcellularLocation>
</comment>
<feature type="transmembrane region" description="Helical" evidence="5">
    <location>
        <begin position="192"/>
        <end position="219"/>
    </location>
</feature>
<feature type="transmembrane region" description="Helical" evidence="5">
    <location>
        <begin position="68"/>
        <end position="95"/>
    </location>
</feature>
<keyword evidence="3 5" id="KW-1133">Transmembrane helix</keyword>
<dbReference type="Proteomes" id="UP000238801">
    <property type="component" value="Unassembled WGS sequence"/>
</dbReference>
<dbReference type="EMBL" id="PVTT01000002">
    <property type="protein sequence ID" value="PRY92564.1"/>
    <property type="molecule type" value="Genomic_DNA"/>
</dbReference>
<organism evidence="6 7">
    <name type="scientific">Hasllibacter halocynthiae</name>
    <dbReference type="NCBI Taxonomy" id="595589"/>
    <lineage>
        <taxon>Bacteria</taxon>
        <taxon>Pseudomonadati</taxon>
        <taxon>Pseudomonadota</taxon>
        <taxon>Alphaproteobacteria</taxon>
        <taxon>Rhodobacterales</taxon>
        <taxon>Roseobacteraceae</taxon>
        <taxon>Hasllibacter</taxon>
    </lineage>
</organism>
<proteinExistence type="predicted"/>
<dbReference type="InterPro" id="IPR059112">
    <property type="entry name" value="CysZ/EI24"/>
</dbReference>
<feature type="transmembrane region" description="Helical" evidence="5">
    <location>
        <begin position="126"/>
        <end position="146"/>
    </location>
</feature>